<feature type="signal peptide" evidence="9">
    <location>
        <begin position="1"/>
        <end position="29"/>
    </location>
</feature>
<dbReference type="FunFam" id="3.40.630.10:FF:000042">
    <property type="entry name" value="Peptide hydrolase"/>
    <property type="match status" value="1"/>
</dbReference>
<evidence type="ECO:0000256" key="4">
    <source>
        <dbReference type="ARBA" id="ARBA00022723"/>
    </source>
</evidence>
<dbReference type="GO" id="GO:0004177">
    <property type="term" value="F:aminopeptidase activity"/>
    <property type="evidence" value="ECO:0007669"/>
    <property type="project" value="UniProtKB-KW"/>
</dbReference>
<evidence type="ECO:0000256" key="5">
    <source>
        <dbReference type="ARBA" id="ARBA00022729"/>
    </source>
</evidence>
<gene>
    <name evidence="11" type="ORF">FMOSSE_LOCUS6424</name>
</gene>
<dbReference type="InterPro" id="IPR045175">
    <property type="entry name" value="M28_fam"/>
</dbReference>
<dbReference type="EC" id="3.4.-.-" evidence="9"/>
<keyword evidence="2" id="KW-0031">Aminopeptidase</keyword>
<evidence type="ECO:0000256" key="7">
    <source>
        <dbReference type="ARBA" id="ARBA00022833"/>
    </source>
</evidence>
<dbReference type="GO" id="GO:0046872">
    <property type="term" value="F:metal ion binding"/>
    <property type="evidence" value="ECO:0007669"/>
    <property type="project" value="UniProtKB-KW"/>
</dbReference>
<keyword evidence="7 9" id="KW-0862">Zinc</keyword>
<dbReference type="Proteomes" id="UP000789375">
    <property type="component" value="Unassembled WGS sequence"/>
</dbReference>
<name>A0A9N9B1S5_FUNMO</name>
<evidence type="ECO:0000259" key="10">
    <source>
        <dbReference type="Pfam" id="PF04389"/>
    </source>
</evidence>
<evidence type="ECO:0000313" key="12">
    <source>
        <dbReference type="Proteomes" id="UP000789375"/>
    </source>
</evidence>
<evidence type="ECO:0000256" key="9">
    <source>
        <dbReference type="RuleBase" id="RU361240"/>
    </source>
</evidence>
<protein>
    <recommendedName>
        <fullName evidence="9">Peptide hydrolase</fullName>
        <ecNumber evidence="9">3.4.-.-</ecNumber>
    </recommendedName>
</protein>
<dbReference type="PANTHER" id="PTHR12147">
    <property type="entry name" value="METALLOPEPTIDASE M28 FAMILY MEMBER"/>
    <property type="match status" value="1"/>
</dbReference>
<evidence type="ECO:0000313" key="11">
    <source>
        <dbReference type="EMBL" id="CAG8550138.1"/>
    </source>
</evidence>
<reference evidence="11" key="1">
    <citation type="submission" date="2021-06" db="EMBL/GenBank/DDBJ databases">
        <authorList>
            <person name="Kallberg Y."/>
            <person name="Tangrot J."/>
            <person name="Rosling A."/>
        </authorList>
    </citation>
    <scope>NUCLEOTIDE SEQUENCE</scope>
    <source>
        <strain evidence="11">87-6 pot B 2015</strain>
    </source>
</reference>
<accession>A0A9N9B1S5</accession>
<sequence length="398" mass="45237">MLKHNYNKVRSVLGLVLFAFLLTLPNIQSRHVQSTFELNQYNDFESISEGFRLIQTSEESPPEWMSQGEILTLFRNNIKFMDVTDFLDLGTHLKTTLKHVYPAVPLFQDEVNGFIRNLTTTTIHENLVKFTSFHNRYYRSSYGEQSSKWLYSQIFDIIQDANDANLDVDVSVRKFTHSWAQKSIIARFEGSDPEKQNQVVIVGAHQDSINMWLPAFGRAPGADDDGSGTVTILEAFRVLVAGQFRPVRPVEFHWYSAEEAGLLGSQAIALEYEKEGKDVVGMIQNDMTGYVGKNKESFGIVVDFVDEDLTTFLKKLVGAYTEIPFTETKCGYACSDHASWRKAGFPSAFAIESEFSDSNPHIHSTNDIVDHLSFEHMLEFSKVGFCFLRFGEKSYDTD</sequence>
<comment type="cofactor">
    <cofactor evidence="1">
        <name>Zn(2+)</name>
        <dbReference type="ChEBI" id="CHEBI:29105"/>
    </cofactor>
</comment>
<dbReference type="EMBL" id="CAJVPP010001347">
    <property type="protein sequence ID" value="CAG8550138.1"/>
    <property type="molecule type" value="Genomic_DNA"/>
</dbReference>
<dbReference type="SUPFAM" id="SSF53187">
    <property type="entry name" value="Zn-dependent exopeptidases"/>
    <property type="match status" value="1"/>
</dbReference>
<comment type="caution">
    <text evidence="11">The sequence shown here is derived from an EMBL/GenBank/DDBJ whole genome shotgun (WGS) entry which is preliminary data.</text>
</comment>
<proteinExistence type="inferred from homology"/>
<keyword evidence="6 9" id="KW-0378">Hydrolase</keyword>
<evidence type="ECO:0000256" key="1">
    <source>
        <dbReference type="ARBA" id="ARBA00001947"/>
    </source>
</evidence>
<evidence type="ECO:0000256" key="8">
    <source>
        <dbReference type="ARBA" id="ARBA00043962"/>
    </source>
</evidence>
<dbReference type="AlphaFoldDB" id="A0A9N9B1S5"/>
<dbReference type="CDD" id="cd03879">
    <property type="entry name" value="M28_AAP"/>
    <property type="match status" value="1"/>
</dbReference>
<evidence type="ECO:0000256" key="3">
    <source>
        <dbReference type="ARBA" id="ARBA00022670"/>
    </source>
</evidence>
<evidence type="ECO:0000256" key="2">
    <source>
        <dbReference type="ARBA" id="ARBA00022438"/>
    </source>
</evidence>
<dbReference type="PANTHER" id="PTHR12147:SF56">
    <property type="entry name" value="AMINOPEPTIDASE YDR415C-RELATED"/>
    <property type="match status" value="1"/>
</dbReference>
<keyword evidence="4 9" id="KW-0479">Metal-binding</keyword>
<organism evidence="11 12">
    <name type="scientific">Funneliformis mosseae</name>
    <name type="common">Endomycorrhizal fungus</name>
    <name type="synonym">Glomus mosseae</name>
    <dbReference type="NCBI Taxonomy" id="27381"/>
    <lineage>
        <taxon>Eukaryota</taxon>
        <taxon>Fungi</taxon>
        <taxon>Fungi incertae sedis</taxon>
        <taxon>Mucoromycota</taxon>
        <taxon>Glomeromycotina</taxon>
        <taxon>Glomeromycetes</taxon>
        <taxon>Glomerales</taxon>
        <taxon>Glomeraceae</taxon>
        <taxon>Funneliformis</taxon>
    </lineage>
</organism>
<dbReference type="InterPro" id="IPR007484">
    <property type="entry name" value="Peptidase_M28"/>
</dbReference>
<feature type="domain" description="Peptidase M28" evidence="10">
    <location>
        <begin position="184"/>
        <end position="380"/>
    </location>
</feature>
<comment type="similarity">
    <text evidence="8">Belongs to the peptidase M28 family. M28E subfamily.</text>
</comment>
<feature type="chain" id="PRO_5040533485" description="Peptide hydrolase" evidence="9">
    <location>
        <begin position="30"/>
        <end position="398"/>
    </location>
</feature>
<dbReference type="GO" id="GO:0008235">
    <property type="term" value="F:metalloexopeptidase activity"/>
    <property type="evidence" value="ECO:0007669"/>
    <property type="project" value="InterPro"/>
</dbReference>
<keyword evidence="3 9" id="KW-0645">Protease</keyword>
<keyword evidence="5 9" id="KW-0732">Signal</keyword>
<dbReference type="Pfam" id="PF04389">
    <property type="entry name" value="Peptidase_M28"/>
    <property type="match status" value="1"/>
</dbReference>
<dbReference type="Gene3D" id="3.40.630.10">
    <property type="entry name" value="Zn peptidases"/>
    <property type="match status" value="1"/>
</dbReference>
<dbReference type="GO" id="GO:0006508">
    <property type="term" value="P:proteolysis"/>
    <property type="evidence" value="ECO:0007669"/>
    <property type="project" value="UniProtKB-KW"/>
</dbReference>
<keyword evidence="12" id="KW-1185">Reference proteome</keyword>
<evidence type="ECO:0000256" key="6">
    <source>
        <dbReference type="ARBA" id="ARBA00022801"/>
    </source>
</evidence>